<evidence type="ECO:0000259" key="16">
    <source>
        <dbReference type="SMART" id="SM00861"/>
    </source>
</evidence>
<evidence type="ECO:0000256" key="15">
    <source>
        <dbReference type="PIRSR" id="PIRSR605478-5"/>
    </source>
</evidence>
<evidence type="ECO:0000256" key="9">
    <source>
        <dbReference type="ARBA" id="ARBA00049473"/>
    </source>
</evidence>
<feature type="binding site" evidence="13">
    <location>
        <position position="458"/>
    </location>
    <ligand>
        <name>thiamine diphosphate</name>
        <dbReference type="ChEBI" id="CHEBI:58937"/>
    </ligand>
</feature>
<keyword evidence="6 14" id="KW-0479">Metal-binding</keyword>
<evidence type="ECO:0000256" key="10">
    <source>
        <dbReference type="NCBIfam" id="TIGR00232"/>
    </source>
</evidence>
<name>A0A852Y3M6_9MICO</name>
<dbReference type="InterPro" id="IPR055152">
    <property type="entry name" value="Transketolase-like_C_2"/>
</dbReference>
<feature type="binding site" evidence="14">
    <location>
        <position position="209"/>
    </location>
    <ligand>
        <name>Mg(2+)</name>
        <dbReference type="ChEBI" id="CHEBI:18420"/>
    </ligand>
</feature>
<evidence type="ECO:0000256" key="14">
    <source>
        <dbReference type="PIRSR" id="PIRSR605478-4"/>
    </source>
</evidence>
<dbReference type="Pfam" id="PF22613">
    <property type="entry name" value="Transketolase_C_1"/>
    <property type="match status" value="1"/>
</dbReference>
<feature type="binding site" evidence="12">
    <location>
        <position position="540"/>
    </location>
    <ligand>
        <name>substrate</name>
    </ligand>
</feature>
<dbReference type="GO" id="GO:0000287">
    <property type="term" value="F:magnesium ion binding"/>
    <property type="evidence" value="ECO:0007669"/>
    <property type="project" value="UniProtKB-ARBA"/>
</dbReference>
<dbReference type="InterPro" id="IPR029061">
    <property type="entry name" value="THDP-binding"/>
</dbReference>
<dbReference type="RefSeq" id="WP_179564222.1">
    <property type="nucleotide sequence ID" value="NZ_JACBZY010000001.1"/>
</dbReference>
<evidence type="ECO:0000313" key="18">
    <source>
        <dbReference type="Proteomes" id="UP000553888"/>
    </source>
</evidence>
<feature type="binding site" evidence="12">
    <location>
        <position position="285"/>
    </location>
    <ligand>
        <name>substrate</name>
    </ligand>
</feature>
<feature type="binding site" evidence="12">
    <location>
        <position position="378"/>
    </location>
    <ligand>
        <name>substrate</name>
    </ligand>
</feature>
<dbReference type="PANTHER" id="PTHR43522:SF2">
    <property type="entry name" value="TRANSKETOLASE 1-RELATED"/>
    <property type="match status" value="1"/>
</dbReference>
<feature type="binding site" evidence="12">
    <location>
        <position position="494"/>
    </location>
    <ligand>
        <name>substrate</name>
    </ligand>
</feature>
<dbReference type="EMBL" id="JACBZY010000001">
    <property type="protein sequence ID" value="NYG97506.1"/>
    <property type="molecule type" value="Genomic_DNA"/>
</dbReference>
<dbReference type="InterPro" id="IPR020826">
    <property type="entry name" value="Transketolase_BS"/>
</dbReference>
<dbReference type="Proteomes" id="UP000553888">
    <property type="component" value="Unassembled WGS sequence"/>
</dbReference>
<dbReference type="CDD" id="cd02012">
    <property type="entry name" value="TPP_TK"/>
    <property type="match status" value="1"/>
</dbReference>
<feature type="site" description="Important for catalytic activity" evidence="15">
    <location>
        <position position="45"/>
    </location>
</feature>
<evidence type="ECO:0000256" key="12">
    <source>
        <dbReference type="PIRSR" id="PIRSR605478-2"/>
    </source>
</evidence>
<feature type="binding site" evidence="13">
    <location>
        <position position="178"/>
    </location>
    <ligand>
        <name>thiamine diphosphate</name>
        <dbReference type="ChEBI" id="CHEBI:58937"/>
    </ligand>
</feature>
<keyword evidence="8 13" id="KW-0786">Thiamine pyrophosphate</keyword>
<evidence type="ECO:0000256" key="1">
    <source>
        <dbReference type="ARBA" id="ARBA00007131"/>
    </source>
</evidence>
<dbReference type="PANTHER" id="PTHR43522">
    <property type="entry name" value="TRANSKETOLASE"/>
    <property type="match status" value="1"/>
</dbReference>
<feature type="site" description="Important for catalytic activity" evidence="15">
    <location>
        <position position="285"/>
    </location>
</feature>
<dbReference type="CDD" id="cd07033">
    <property type="entry name" value="TPP_PYR_DXS_TK_like"/>
    <property type="match status" value="1"/>
</dbReference>
<dbReference type="InterPro" id="IPR005478">
    <property type="entry name" value="Transketolase_bac-like"/>
</dbReference>
<dbReference type="NCBIfam" id="TIGR00232">
    <property type="entry name" value="tktlase_bact"/>
    <property type="match status" value="1"/>
</dbReference>
<evidence type="ECO:0000256" key="13">
    <source>
        <dbReference type="PIRSR" id="PIRSR605478-3"/>
    </source>
</evidence>
<feature type="binding site" evidence="12">
    <location>
        <position position="45"/>
    </location>
    <ligand>
        <name>substrate</name>
    </ligand>
</feature>
<comment type="similarity">
    <text evidence="1">Belongs to the transketolase family.</text>
</comment>
<dbReference type="Gene3D" id="3.40.50.920">
    <property type="match status" value="1"/>
</dbReference>
<feature type="domain" description="Transketolase-like pyrimidine-binding" evidence="16">
    <location>
        <begin position="375"/>
        <end position="545"/>
    </location>
</feature>
<evidence type="ECO:0000256" key="2">
    <source>
        <dbReference type="ARBA" id="ARBA00011738"/>
    </source>
</evidence>
<dbReference type="FunFam" id="3.40.50.970:FF:000004">
    <property type="entry name" value="Transketolase"/>
    <property type="match status" value="1"/>
</dbReference>
<feature type="binding site" evidence="13">
    <location>
        <begin position="133"/>
        <end position="135"/>
    </location>
    <ligand>
        <name>thiamine diphosphate</name>
        <dbReference type="ChEBI" id="CHEBI:58937"/>
    </ligand>
</feature>
<feature type="binding site" evidence="14">
    <location>
        <position position="207"/>
    </location>
    <ligand>
        <name>Mg(2+)</name>
        <dbReference type="ChEBI" id="CHEBI:18420"/>
    </ligand>
</feature>
<dbReference type="InterPro" id="IPR009014">
    <property type="entry name" value="Transketo_C/PFOR_II"/>
</dbReference>
<proteinExistence type="inferred from homology"/>
<dbReference type="FunFam" id="3.40.50.920:FF:000003">
    <property type="entry name" value="Transketolase"/>
    <property type="match status" value="1"/>
</dbReference>
<evidence type="ECO:0000256" key="5">
    <source>
        <dbReference type="ARBA" id="ARBA00022679"/>
    </source>
</evidence>
<evidence type="ECO:0000313" key="17">
    <source>
        <dbReference type="EMBL" id="NYG97506.1"/>
    </source>
</evidence>
<feature type="binding site" evidence="14">
    <location>
        <position position="177"/>
    </location>
    <ligand>
        <name>Mg(2+)</name>
        <dbReference type="ChEBI" id="CHEBI:18420"/>
    </ligand>
</feature>
<dbReference type="Pfam" id="PF02779">
    <property type="entry name" value="Transket_pyr"/>
    <property type="match status" value="1"/>
</dbReference>
<dbReference type="GO" id="GO:0006098">
    <property type="term" value="P:pentose-phosphate shunt"/>
    <property type="evidence" value="ECO:0007669"/>
    <property type="project" value="TreeGrafter"/>
</dbReference>
<organism evidence="17 18">
    <name type="scientific">Schumannella luteola</name>
    <dbReference type="NCBI Taxonomy" id="472059"/>
    <lineage>
        <taxon>Bacteria</taxon>
        <taxon>Bacillati</taxon>
        <taxon>Actinomycetota</taxon>
        <taxon>Actinomycetes</taxon>
        <taxon>Micrococcales</taxon>
        <taxon>Microbacteriaceae</taxon>
        <taxon>Schumannella</taxon>
    </lineage>
</organism>
<keyword evidence="18" id="KW-1185">Reference proteome</keyword>
<feature type="binding site" evidence="13">
    <location>
        <position position="207"/>
    </location>
    <ligand>
        <name>thiamine diphosphate</name>
        <dbReference type="ChEBI" id="CHEBI:58937"/>
    </ligand>
</feature>
<comment type="cofactor">
    <cofactor evidence="14">
        <name>Mg(2+)</name>
        <dbReference type="ChEBI" id="CHEBI:18420"/>
    </cofactor>
    <text evidence="14">Binds 1 Mg(2+) ion per subunit. Can also utilize other divalent metal cations, such as Ca(2+), Mn(2+) and Co(2+).</text>
</comment>
<feature type="active site" description="Proton donor" evidence="11">
    <location>
        <position position="432"/>
    </location>
</feature>
<evidence type="ECO:0000256" key="3">
    <source>
        <dbReference type="ARBA" id="ARBA00013152"/>
    </source>
</evidence>
<comment type="caution">
    <text evidence="17">The sequence shown here is derived from an EMBL/GenBank/DDBJ whole genome shotgun (WGS) entry which is preliminary data.</text>
</comment>
<sequence length="687" mass="71492">MSTAVPAAPTTDAAGTDAVVARDVDTVTTARLLALDAVEAAGSGHPGTAIALAPVAELLFQKHLRHDPANPDWAGRDRFVLSCGHASILLYTQLFLTGYGLELDDLRSFRALDSLTPGHPEYGHTPGVETTTGPLGQGLATAVGMAMAMKHERASYDADAALGTSPFDRTVWVLASDGDIQEGISAEAAALAGHHRLDNLVVIYDDNDIQIEGSTTLSSSEDVAARFRAHGWEVDRVELAADGDVDVPALDAALAAPRTGRPRLVVLKSQIAWPAPNAVGTAASHGAPLGQAEAAAMREVLGVTTGPFEVADEVLAATRTALTRGAAQHAEWQQRFDAWSAAHPEAAAQLARAQSGLLPEGLEAALPTWQPGEALATRDASGKIIQALAEVMPELWGGSADLAEPNRTAIHGGGSFLPASPAGRNVHWGVREHAMAAAMNGITLVSGQRHFAGTFLVFSDYQRPAIRLASLMGLPVTYLWSHDSVALGSDGPTHQPIEHLAALRAMPGFSVVRPADAAETAAAWLAILQRRGPAGLVLARQPIEVAATPADVVAEGVRRGAYVVRDAAAPAALIVATGSEVSLALGAAEQLAADGVQVRVVSMPSREWFAEQDADYRAAVLPAELDVRVVVEAATSFGWHDVAGPHGRILSIDGFGLSAPAADALAARGMTVENVVATVREAIEARA</sequence>
<dbReference type="PROSITE" id="PS00802">
    <property type="entry name" value="TRANSKETOLASE_2"/>
    <property type="match status" value="1"/>
</dbReference>
<dbReference type="InterPro" id="IPR033247">
    <property type="entry name" value="Transketolase_fam"/>
</dbReference>
<dbReference type="SUPFAM" id="SSF52518">
    <property type="entry name" value="Thiamin diphosphate-binding fold (THDP-binding)"/>
    <property type="match status" value="2"/>
</dbReference>
<dbReference type="Pfam" id="PF00456">
    <property type="entry name" value="Transketolase_N"/>
    <property type="match status" value="1"/>
</dbReference>
<feature type="binding site" evidence="12">
    <location>
        <position position="490"/>
    </location>
    <ligand>
        <name>substrate</name>
    </ligand>
</feature>
<keyword evidence="7 14" id="KW-0460">Magnesium</keyword>
<dbReference type="InterPro" id="IPR005474">
    <property type="entry name" value="Transketolase_N"/>
</dbReference>
<accession>A0A852Y3M6</accession>
<comment type="subunit">
    <text evidence="2">Homodimer.</text>
</comment>
<comment type="cofactor">
    <cofactor evidence="13">
        <name>thiamine diphosphate</name>
        <dbReference type="ChEBI" id="CHEBI:58937"/>
    </cofactor>
    <text evidence="13">Binds 1 thiamine pyrophosphate per subunit. During the reaction, the substrate forms a covalent intermediate with the cofactor.</text>
</comment>
<feature type="binding site" evidence="13">
    <location>
        <position position="85"/>
    </location>
    <ligand>
        <name>thiamine diphosphate</name>
        <dbReference type="ChEBI" id="CHEBI:58937"/>
    </ligand>
</feature>
<dbReference type="EC" id="2.2.1.1" evidence="3 10"/>
<dbReference type="GO" id="GO:0005829">
    <property type="term" value="C:cytosol"/>
    <property type="evidence" value="ECO:0007669"/>
    <property type="project" value="TreeGrafter"/>
</dbReference>
<dbReference type="SUPFAM" id="SSF52922">
    <property type="entry name" value="TK C-terminal domain-like"/>
    <property type="match status" value="1"/>
</dbReference>
<dbReference type="FunFam" id="3.40.50.970:FF:000003">
    <property type="entry name" value="Transketolase"/>
    <property type="match status" value="1"/>
</dbReference>
<dbReference type="Gene3D" id="3.40.50.970">
    <property type="match status" value="2"/>
</dbReference>
<reference evidence="17 18" key="1">
    <citation type="submission" date="2020-07" db="EMBL/GenBank/DDBJ databases">
        <title>Sequencing the genomes of 1000 actinobacteria strains.</title>
        <authorList>
            <person name="Klenk H.-P."/>
        </authorList>
    </citation>
    <scope>NUCLEOTIDE SEQUENCE [LARGE SCALE GENOMIC DNA]</scope>
    <source>
        <strain evidence="17 18">DSM 23141</strain>
    </source>
</reference>
<keyword evidence="5 17" id="KW-0808">Transferase</keyword>
<evidence type="ECO:0000256" key="11">
    <source>
        <dbReference type="PIRSR" id="PIRSR605478-1"/>
    </source>
</evidence>
<feature type="binding site" evidence="12">
    <location>
        <position position="482"/>
    </location>
    <ligand>
        <name>substrate</name>
    </ligand>
</feature>
<dbReference type="InterPro" id="IPR005475">
    <property type="entry name" value="Transketolase-like_Pyr-bd"/>
</dbReference>
<evidence type="ECO:0000256" key="7">
    <source>
        <dbReference type="ARBA" id="ARBA00022842"/>
    </source>
</evidence>
<feature type="binding site" evidence="13">
    <location>
        <position position="285"/>
    </location>
    <ligand>
        <name>thiamine diphosphate</name>
        <dbReference type="ChEBI" id="CHEBI:58937"/>
    </ligand>
</feature>
<comment type="catalytic activity">
    <reaction evidence="9">
        <text>D-sedoheptulose 7-phosphate + D-glyceraldehyde 3-phosphate = aldehydo-D-ribose 5-phosphate + D-xylulose 5-phosphate</text>
        <dbReference type="Rhea" id="RHEA:10508"/>
        <dbReference type="ChEBI" id="CHEBI:57483"/>
        <dbReference type="ChEBI" id="CHEBI:57737"/>
        <dbReference type="ChEBI" id="CHEBI:58273"/>
        <dbReference type="ChEBI" id="CHEBI:59776"/>
        <dbReference type="EC" id="2.2.1.1"/>
    </reaction>
</comment>
<evidence type="ECO:0000256" key="4">
    <source>
        <dbReference type="ARBA" id="ARBA00016662"/>
    </source>
</evidence>
<dbReference type="AlphaFoldDB" id="A0A852Y3M6"/>
<evidence type="ECO:0000256" key="6">
    <source>
        <dbReference type="ARBA" id="ARBA00022723"/>
    </source>
</evidence>
<dbReference type="SMART" id="SM00861">
    <property type="entry name" value="Transket_pyr"/>
    <property type="match status" value="1"/>
</dbReference>
<evidence type="ECO:0000256" key="8">
    <source>
        <dbReference type="ARBA" id="ARBA00023052"/>
    </source>
</evidence>
<dbReference type="GO" id="GO:0004802">
    <property type="term" value="F:transketolase activity"/>
    <property type="evidence" value="ECO:0007669"/>
    <property type="project" value="UniProtKB-UniRule"/>
</dbReference>
<protein>
    <recommendedName>
        <fullName evidence="4 10">Transketolase</fullName>
        <ecNumber evidence="3 10">2.2.1.1</ecNumber>
    </recommendedName>
</protein>
<gene>
    <name evidence="17" type="ORF">BJ979_000132</name>
</gene>